<dbReference type="SMART" id="SM00278">
    <property type="entry name" value="HhH1"/>
    <property type="match status" value="2"/>
</dbReference>
<dbReference type="Pfam" id="PF14520">
    <property type="entry name" value="HHH_5"/>
    <property type="match status" value="1"/>
</dbReference>
<dbReference type="Pfam" id="PF01330">
    <property type="entry name" value="RuvA_N"/>
    <property type="match status" value="1"/>
</dbReference>
<evidence type="ECO:0000256" key="6">
    <source>
        <dbReference type="HAMAP-Rule" id="MF_00031"/>
    </source>
</evidence>
<dbReference type="InterPro" id="IPR011114">
    <property type="entry name" value="RuvA_C"/>
</dbReference>
<comment type="function">
    <text evidence="6">The RuvA-RuvB-RuvC complex processes Holliday junction (HJ) DNA during genetic recombination and DNA repair, while the RuvA-RuvB complex plays an important role in the rescue of blocked DNA replication forks via replication fork reversal (RFR). RuvA specifically binds to HJ cruciform DNA, conferring on it an open structure. The RuvB hexamer acts as an ATP-dependent pump, pulling dsDNA into and through the RuvAB complex. HJ branch migration allows RuvC to scan DNA until it finds its consensus sequence, where it cleaves and resolves the cruciform DNA.</text>
</comment>
<dbReference type="Pfam" id="PF07499">
    <property type="entry name" value="RuvA_C"/>
    <property type="match status" value="1"/>
</dbReference>
<dbReference type="InterPro" id="IPR010994">
    <property type="entry name" value="RuvA_2-like"/>
</dbReference>
<keyword evidence="9" id="KW-0378">Hydrolase</keyword>
<name>A5CX58_VESOH</name>
<dbReference type="CDD" id="cd14332">
    <property type="entry name" value="UBA_RuvA_C"/>
    <property type="match status" value="1"/>
</dbReference>
<evidence type="ECO:0000313" key="9">
    <source>
        <dbReference type="EMBL" id="BAF61473.1"/>
    </source>
</evidence>
<comment type="subunit">
    <text evidence="6">Homotetramer. Forms an RuvA(8)-RuvB(12)-Holliday junction (HJ) complex. HJ DNA is sandwiched between 2 RuvA tetramers; dsDNA enters through RuvA and exits via RuvB. An RuvB hexamer assembles on each DNA strand where it exits the tetramer. Each RuvB hexamer is contacted by two RuvA subunits (via domain III) on 2 adjacent RuvB subunits; this complex drives branch migration. In the full resolvosome a probable DNA-RuvA(4)-RuvB(12)-RuvC(2) complex forms which resolves the HJ.</text>
</comment>
<dbReference type="HOGENOM" id="CLU_087936_0_0_6"/>
<dbReference type="SUPFAM" id="SSF46929">
    <property type="entry name" value="DNA helicase RuvA subunit, C-terminal domain"/>
    <property type="match status" value="1"/>
</dbReference>
<evidence type="ECO:0000259" key="8">
    <source>
        <dbReference type="SMART" id="SM00278"/>
    </source>
</evidence>
<dbReference type="eggNOG" id="COG0632">
    <property type="taxonomic scope" value="Bacteria"/>
</dbReference>
<proteinExistence type="inferred from homology"/>
<dbReference type="GO" id="GO:0048476">
    <property type="term" value="C:Holliday junction resolvase complex"/>
    <property type="evidence" value="ECO:0007669"/>
    <property type="project" value="UniProtKB-UniRule"/>
</dbReference>
<evidence type="ECO:0000256" key="5">
    <source>
        <dbReference type="ARBA" id="ARBA00023204"/>
    </source>
</evidence>
<dbReference type="GO" id="GO:0009379">
    <property type="term" value="C:Holliday junction helicase complex"/>
    <property type="evidence" value="ECO:0007669"/>
    <property type="project" value="InterPro"/>
</dbReference>
<gene>
    <name evidence="6 9" type="primary">ruvA</name>
    <name evidence="9" type="ordered locus">COSY_0348</name>
</gene>
<evidence type="ECO:0000313" key="10">
    <source>
        <dbReference type="Proteomes" id="UP000000247"/>
    </source>
</evidence>
<keyword evidence="3 6" id="KW-0238">DNA-binding</keyword>
<evidence type="ECO:0000256" key="2">
    <source>
        <dbReference type="ARBA" id="ARBA00022763"/>
    </source>
</evidence>
<evidence type="ECO:0000256" key="7">
    <source>
        <dbReference type="SAM" id="Coils"/>
    </source>
</evidence>
<dbReference type="InterPro" id="IPR012340">
    <property type="entry name" value="NA-bd_OB-fold"/>
</dbReference>
<dbReference type="Proteomes" id="UP000000247">
    <property type="component" value="Chromosome"/>
</dbReference>
<keyword evidence="2 6" id="KW-0227">DNA damage</keyword>
<comment type="caution">
    <text evidence="6">Lacks conserved residue(s) required for the propagation of feature annotation.</text>
</comment>
<keyword evidence="9" id="KW-0547">Nucleotide-binding</keyword>
<dbReference type="InterPro" id="IPR000085">
    <property type="entry name" value="RuvA"/>
</dbReference>
<comment type="subcellular location">
    <subcellularLocation>
        <location evidence="6">Cytoplasm</location>
    </subcellularLocation>
</comment>
<feature type="domain" description="Helix-hairpin-helix DNA-binding motif class 1" evidence="8">
    <location>
        <begin position="109"/>
        <end position="128"/>
    </location>
</feature>
<dbReference type="HAMAP" id="MF_00031">
    <property type="entry name" value="DNA_HJ_migration_RuvA"/>
    <property type="match status" value="1"/>
</dbReference>
<dbReference type="GO" id="GO:0006310">
    <property type="term" value="P:DNA recombination"/>
    <property type="evidence" value="ECO:0007669"/>
    <property type="project" value="UniProtKB-UniRule"/>
</dbReference>
<keyword evidence="10" id="KW-1185">Reference proteome</keyword>
<dbReference type="Gene3D" id="2.40.50.140">
    <property type="entry name" value="Nucleic acid-binding proteins"/>
    <property type="match status" value="1"/>
</dbReference>
<evidence type="ECO:0000256" key="3">
    <source>
        <dbReference type="ARBA" id="ARBA00023125"/>
    </source>
</evidence>
<dbReference type="GO" id="GO:0005524">
    <property type="term" value="F:ATP binding"/>
    <property type="evidence" value="ECO:0007669"/>
    <property type="project" value="InterPro"/>
</dbReference>
<feature type="domain" description="Helix-hairpin-helix DNA-binding motif class 1" evidence="8">
    <location>
        <begin position="74"/>
        <end position="93"/>
    </location>
</feature>
<evidence type="ECO:0000256" key="1">
    <source>
        <dbReference type="ARBA" id="ARBA00022490"/>
    </source>
</evidence>
<keyword evidence="9" id="KW-0347">Helicase</keyword>
<reference evidence="10" key="1">
    <citation type="journal article" date="2007" name="Curr. Biol.">
        <title>Reduced genome of the thioautotrophic intracellular symbiont in a deep-sea clam, Calyptogena okutanii.</title>
        <authorList>
            <person name="Kuwahara H."/>
            <person name="Yoshida T."/>
            <person name="Takaki Y."/>
            <person name="Shimamura S."/>
            <person name="Nishi S."/>
            <person name="Harada M."/>
            <person name="Matsuyama K."/>
            <person name="Takishita K."/>
            <person name="Kawato M."/>
            <person name="Uematsu K."/>
            <person name="Fujiwara Y."/>
            <person name="Sato T."/>
            <person name="Kato C."/>
            <person name="Kitagawa M."/>
            <person name="Kato I."/>
            <person name="Maruyama T."/>
        </authorList>
    </citation>
    <scope>NUCLEOTIDE SEQUENCE [LARGE SCALE GENOMIC DNA]</scope>
    <source>
        <strain evidence="10">HA</strain>
    </source>
</reference>
<dbReference type="GO" id="GO:0005737">
    <property type="term" value="C:cytoplasm"/>
    <property type="evidence" value="ECO:0007669"/>
    <property type="project" value="UniProtKB-SubCell"/>
</dbReference>
<dbReference type="NCBIfam" id="TIGR00084">
    <property type="entry name" value="ruvA"/>
    <property type="match status" value="1"/>
</dbReference>
<sequence length="202" mass="22597">MVMIGKLSGTILEKNPPEILLEVDKIGYEILCSMSSFYAMGDEEQLSLYTHLSIKENAHILYGFISKDEKTLFRELIRINGIGPKVALAILSHLDINSLIKVITDGNDTLLAKTPGIGIKTAQKLIVELKDRLEKLKLNNENHKNIHIKFKKNPNIKQASAALQALGFKARESEKMLSVIKDNSLSTKALIRQALQNKESFI</sequence>
<keyword evidence="7" id="KW-0175">Coiled coil</keyword>
<dbReference type="AlphaFoldDB" id="A5CX58"/>
<dbReference type="GO" id="GO:0000400">
    <property type="term" value="F:four-way junction DNA binding"/>
    <property type="evidence" value="ECO:0007669"/>
    <property type="project" value="UniProtKB-UniRule"/>
</dbReference>
<dbReference type="STRING" id="412965.COSY_0348"/>
<evidence type="ECO:0000256" key="4">
    <source>
        <dbReference type="ARBA" id="ARBA00023172"/>
    </source>
</evidence>
<dbReference type="Gene3D" id="1.10.150.20">
    <property type="entry name" value="5' to 3' exonuclease, C-terminal subdomain"/>
    <property type="match status" value="1"/>
</dbReference>
<dbReference type="InterPro" id="IPR003583">
    <property type="entry name" value="Hlx-hairpin-Hlx_DNA-bd_motif"/>
</dbReference>
<keyword evidence="1 6" id="KW-0963">Cytoplasm</keyword>
<dbReference type="EMBL" id="AP009247">
    <property type="protein sequence ID" value="BAF61473.1"/>
    <property type="molecule type" value="Genomic_DNA"/>
</dbReference>
<comment type="domain">
    <text evidence="6">Has three domains with a flexible linker between the domains II and III and assumes an 'L' shape. Domain III is highly mobile and contacts RuvB.</text>
</comment>
<protein>
    <recommendedName>
        <fullName evidence="6">Holliday junction branch migration complex subunit RuvA</fullName>
    </recommendedName>
</protein>
<dbReference type="InterPro" id="IPR036267">
    <property type="entry name" value="RuvA_C_sf"/>
</dbReference>
<feature type="region of interest" description="Domain III" evidence="6">
    <location>
        <begin position="156"/>
        <end position="202"/>
    </location>
</feature>
<dbReference type="InterPro" id="IPR013849">
    <property type="entry name" value="DNA_helicase_Holl-junc_RuvA_I"/>
</dbReference>
<dbReference type="GO" id="GO:0006281">
    <property type="term" value="P:DNA repair"/>
    <property type="evidence" value="ECO:0007669"/>
    <property type="project" value="UniProtKB-UniRule"/>
</dbReference>
<dbReference type="GO" id="GO:0009378">
    <property type="term" value="F:four-way junction helicase activity"/>
    <property type="evidence" value="ECO:0007669"/>
    <property type="project" value="InterPro"/>
</dbReference>
<dbReference type="SUPFAM" id="SSF47781">
    <property type="entry name" value="RuvA domain 2-like"/>
    <property type="match status" value="1"/>
</dbReference>
<comment type="similarity">
    <text evidence="6">Belongs to the RuvA family.</text>
</comment>
<keyword evidence="5 6" id="KW-0234">DNA repair</keyword>
<dbReference type="Gene3D" id="1.10.8.10">
    <property type="entry name" value="DNA helicase RuvA subunit, C-terminal domain"/>
    <property type="match status" value="1"/>
</dbReference>
<dbReference type="SUPFAM" id="SSF50249">
    <property type="entry name" value="Nucleic acid-binding proteins"/>
    <property type="match status" value="1"/>
</dbReference>
<organism evidence="9 10">
    <name type="scientific">Vesicomyosocius okutanii subsp. Calyptogena okutanii (strain HA)</name>
    <dbReference type="NCBI Taxonomy" id="412965"/>
    <lineage>
        <taxon>Bacteria</taxon>
        <taxon>Pseudomonadati</taxon>
        <taxon>Pseudomonadota</taxon>
        <taxon>Gammaproteobacteria</taxon>
        <taxon>Candidatus Pseudothioglobaceae</taxon>
        <taxon>Candidatus Vesicomyidisocius</taxon>
    </lineage>
</organism>
<accession>A5CX58</accession>
<dbReference type="KEGG" id="vok:COSY_0348"/>
<keyword evidence="9" id="KW-0067">ATP-binding</keyword>
<keyword evidence="4 6" id="KW-0233">DNA recombination</keyword>
<feature type="coiled-coil region" evidence="7">
    <location>
        <begin position="119"/>
        <end position="146"/>
    </location>
</feature>